<dbReference type="AlphaFoldDB" id="A0A7S0URE1"/>
<name>A0A7S0URE1_9CHLO</name>
<dbReference type="EMBL" id="HBFM01002263">
    <property type="protein sequence ID" value="CAD8764903.1"/>
    <property type="molecule type" value="Transcribed_RNA"/>
</dbReference>
<dbReference type="PANTHER" id="PTHR45662:SF2">
    <property type="entry name" value="PHOSPHATIDYLINOSITOL-3-PHOSPHATASE SAC1"/>
    <property type="match status" value="1"/>
</dbReference>
<dbReference type="PANTHER" id="PTHR45662">
    <property type="entry name" value="PHOSPHATIDYLINOSITIDE PHOSPHATASE SAC1"/>
    <property type="match status" value="1"/>
</dbReference>
<dbReference type="InterPro" id="IPR002013">
    <property type="entry name" value="SAC_dom"/>
</dbReference>
<evidence type="ECO:0000313" key="2">
    <source>
        <dbReference type="EMBL" id="CAD8764903.1"/>
    </source>
</evidence>
<dbReference type="Pfam" id="PF02383">
    <property type="entry name" value="Syja_N"/>
    <property type="match status" value="1"/>
</dbReference>
<evidence type="ECO:0000259" key="1">
    <source>
        <dbReference type="PROSITE" id="PS50275"/>
    </source>
</evidence>
<protein>
    <recommendedName>
        <fullName evidence="1">SAC domain-containing protein</fullName>
    </recommendedName>
</protein>
<reference evidence="2" key="1">
    <citation type="submission" date="2021-01" db="EMBL/GenBank/DDBJ databases">
        <authorList>
            <person name="Corre E."/>
            <person name="Pelletier E."/>
            <person name="Niang G."/>
            <person name="Scheremetjew M."/>
            <person name="Finn R."/>
            <person name="Kale V."/>
            <person name="Holt S."/>
            <person name="Cochrane G."/>
            <person name="Meng A."/>
            <person name="Brown T."/>
            <person name="Cohen L."/>
        </authorList>
    </citation>
    <scope>NUCLEOTIDE SEQUENCE</scope>
    <source>
        <strain evidence="2">SAG 63-3</strain>
    </source>
</reference>
<organism evidence="2">
    <name type="scientific">Polytomella parva</name>
    <dbReference type="NCBI Taxonomy" id="51329"/>
    <lineage>
        <taxon>Eukaryota</taxon>
        <taxon>Viridiplantae</taxon>
        <taxon>Chlorophyta</taxon>
        <taxon>core chlorophytes</taxon>
        <taxon>Chlorophyceae</taxon>
        <taxon>CS clade</taxon>
        <taxon>Chlamydomonadales</taxon>
        <taxon>Chlamydomonadaceae</taxon>
        <taxon>Polytomella</taxon>
    </lineage>
</organism>
<sequence length="666" mass="72224">MSCYTLVRVYQQSTSVVLQPNETNKVLDTLSIDLTNGHINPKKASPSFGRPLEALAVLGICKLYEGVCIIVVTEAEVVATLNDASIYEVKGTKIIHSSDALKCKENRILISLLECALSMDEGGRGLYFSHFYDLTLSQQRAAAMQLNPELANKPVLARADPKFLWNRALAKPFMEAQAYRFITPLILGFVRQLTDLEFGTARRRAVGTLTLVARRGVDRAGVRQWRRGADSSGNVANFAETEQILSIGGSQASFVQIRGSIPLLWTQLPNIKYKPTTVIAPGGHSSVAFDKHCAQLLERYRAVVAVNLINHGGTEGKLESALRQEVIRFLNSFSGLRYVAFDFHHECRKGRYARVSLLWDKIRADFSVFGFFLAQDGAAVTQQLGAVRTNCIDCLDRTNVVQGVLARKNLEMILARLGLLQAGGSLPAAFPAIEQQFKILWADHGDALSFQYTGTGAMKSGFTRTGKRTVGGLIDDGLKSVTRYYLNNFQDGRKQDALDLFTGAFVMKKGRTLPLRSQPSPVLPVLLGVTSVAYGAFKTGAILQTFSQNAMAVVNSQIGDSVSSGIVDVKEKLGTGALLGSAMAAMKVAQSLVQWIVGGSALLAIQQAVSSMGGNSLLGSRAVQEAILPIFFGLSMLALVVKNGRHLVNRPQLCPELAITTAPPAK</sequence>
<accession>A0A7S0URE1</accession>
<feature type="domain" description="SAC" evidence="1">
    <location>
        <begin position="117"/>
        <end position="454"/>
    </location>
</feature>
<dbReference type="GO" id="GO:0046856">
    <property type="term" value="P:phosphatidylinositol dephosphorylation"/>
    <property type="evidence" value="ECO:0007669"/>
    <property type="project" value="TreeGrafter"/>
</dbReference>
<proteinExistence type="predicted"/>
<dbReference type="GO" id="GO:0043812">
    <property type="term" value="F:phosphatidylinositol-4-phosphate phosphatase activity"/>
    <property type="evidence" value="ECO:0007669"/>
    <property type="project" value="TreeGrafter"/>
</dbReference>
<dbReference type="PROSITE" id="PS50275">
    <property type="entry name" value="SAC"/>
    <property type="match status" value="1"/>
</dbReference>
<dbReference type="GO" id="GO:0005783">
    <property type="term" value="C:endoplasmic reticulum"/>
    <property type="evidence" value="ECO:0007669"/>
    <property type="project" value="TreeGrafter"/>
</dbReference>
<gene>
    <name evidence="2" type="ORF">PPAR00522_LOCUS1288</name>
</gene>